<reference evidence="1" key="1">
    <citation type="journal article" date="2015" name="Nature">
        <title>Complex archaea that bridge the gap between prokaryotes and eukaryotes.</title>
        <authorList>
            <person name="Spang A."/>
            <person name="Saw J.H."/>
            <person name="Jorgensen S.L."/>
            <person name="Zaremba-Niedzwiedzka K."/>
            <person name="Martijn J."/>
            <person name="Lind A.E."/>
            <person name="van Eijk R."/>
            <person name="Schleper C."/>
            <person name="Guy L."/>
            <person name="Ettema T.J."/>
        </authorList>
    </citation>
    <scope>NUCLEOTIDE SEQUENCE</scope>
</reference>
<sequence>MRNISFLLIIISVGFVGCIGANQPAIKTAHYSLEYDSPKFERFKPLPFVIRVVKFKTAPQYDINRIIFKTGAYRRDAYHYHKWRTKPGDLVTSFLVRDLQKSFLFKAVFAFDNRLPSSHIITGTVDEIFEEDGEDVWKAVLSVSITLMKENEPDINKRILFQDRYQVKVV</sequence>
<dbReference type="AlphaFoldDB" id="A0A0F9A997"/>
<feature type="non-terminal residue" evidence="1">
    <location>
        <position position="170"/>
    </location>
</feature>
<comment type="caution">
    <text evidence="1">The sequence shown here is derived from an EMBL/GenBank/DDBJ whole genome shotgun (WGS) entry which is preliminary data.</text>
</comment>
<evidence type="ECO:0008006" key="2">
    <source>
        <dbReference type="Google" id="ProtNLM"/>
    </source>
</evidence>
<dbReference type="EMBL" id="LAZR01043841">
    <property type="protein sequence ID" value="KKL06114.1"/>
    <property type="molecule type" value="Genomic_DNA"/>
</dbReference>
<proteinExistence type="predicted"/>
<protein>
    <recommendedName>
        <fullName evidence="2">ABC-type transport auxiliary lipoprotein component domain-containing protein</fullName>
    </recommendedName>
</protein>
<organism evidence="1">
    <name type="scientific">marine sediment metagenome</name>
    <dbReference type="NCBI Taxonomy" id="412755"/>
    <lineage>
        <taxon>unclassified sequences</taxon>
        <taxon>metagenomes</taxon>
        <taxon>ecological metagenomes</taxon>
    </lineage>
</organism>
<gene>
    <name evidence="1" type="ORF">LCGC14_2599260</name>
</gene>
<dbReference type="SUPFAM" id="SSF159594">
    <property type="entry name" value="XCC0632-like"/>
    <property type="match status" value="1"/>
</dbReference>
<accession>A0A0F9A997</accession>
<name>A0A0F9A997_9ZZZZ</name>
<dbReference type="PROSITE" id="PS51257">
    <property type="entry name" value="PROKAR_LIPOPROTEIN"/>
    <property type="match status" value="1"/>
</dbReference>
<dbReference type="Gene3D" id="3.40.50.10610">
    <property type="entry name" value="ABC-type transport auxiliary lipoprotein component"/>
    <property type="match status" value="1"/>
</dbReference>
<evidence type="ECO:0000313" key="1">
    <source>
        <dbReference type="EMBL" id="KKL06114.1"/>
    </source>
</evidence>